<sequence length="73" mass="8137">MSATERLNALCRHVRTESIPSSGYRRCLDECGTVIKRTGTCSAPDTTQWGNHSWQGHVLTGECVDPKGFVQYH</sequence>
<accession>A0A0F9SUH7</accession>
<dbReference type="AlphaFoldDB" id="A0A0F9SUH7"/>
<protein>
    <submittedName>
        <fullName evidence="1">Uncharacterized protein</fullName>
    </submittedName>
</protein>
<gene>
    <name evidence="1" type="ORF">LCGC14_0429600</name>
</gene>
<reference evidence="1" key="1">
    <citation type="journal article" date="2015" name="Nature">
        <title>Complex archaea that bridge the gap between prokaryotes and eukaryotes.</title>
        <authorList>
            <person name="Spang A."/>
            <person name="Saw J.H."/>
            <person name="Jorgensen S.L."/>
            <person name="Zaremba-Niedzwiedzka K."/>
            <person name="Martijn J."/>
            <person name="Lind A.E."/>
            <person name="van Eijk R."/>
            <person name="Schleper C."/>
            <person name="Guy L."/>
            <person name="Ettema T.J."/>
        </authorList>
    </citation>
    <scope>NUCLEOTIDE SEQUENCE</scope>
</reference>
<proteinExistence type="predicted"/>
<organism evidence="1">
    <name type="scientific">marine sediment metagenome</name>
    <dbReference type="NCBI Taxonomy" id="412755"/>
    <lineage>
        <taxon>unclassified sequences</taxon>
        <taxon>metagenomes</taxon>
        <taxon>ecological metagenomes</taxon>
    </lineage>
</organism>
<evidence type="ECO:0000313" key="1">
    <source>
        <dbReference type="EMBL" id="KKN70529.1"/>
    </source>
</evidence>
<dbReference type="EMBL" id="LAZR01000401">
    <property type="protein sequence ID" value="KKN70529.1"/>
    <property type="molecule type" value="Genomic_DNA"/>
</dbReference>
<name>A0A0F9SUH7_9ZZZZ</name>
<comment type="caution">
    <text evidence="1">The sequence shown here is derived from an EMBL/GenBank/DDBJ whole genome shotgun (WGS) entry which is preliminary data.</text>
</comment>